<dbReference type="SUPFAM" id="SSF53335">
    <property type="entry name" value="S-adenosyl-L-methionine-dependent methyltransferases"/>
    <property type="match status" value="1"/>
</dbReference>
<dbReference type="InterPro" id="IPR006764">
    <property type="entry name" value="SAM_dep_MeTrfase_SAV2177_type"/>
</dbReference>
<keyword evidence="1" id="KW-0489">Methyltransferase</keyword>
<dbReference type="InterPro" id="IPR029063">
    <property type="entry name" value="SAM-dependent_MTases_sf"/>
</dbReference>
<reference evidence="2" key="1">
    <citation type="journal article" date="2019" name="Int. J. Syst. Evol. Microbiol.">
        <title>The Global Catalogue of Microorganisms (GCM) 10K type strain sequencing project: providing services to taxonomists for standard genome sequencing and annotation.</title>
        <authorList>
            <consortium name="The Broad Institute Genomics Platform"/>
            <consortium name="The Broad Institute Genome Sequencing Center for Infectious Disease"/>
            <person name="Wu L."/>
            <person name="Ma J."/>
        </authorList>
    </citation>
    <scope>NUCLEOTIDE SEQUENCE [LARGE SCALE GENOMIC DNA]</scope>
    <source>
        <strain evidence="2">JCM 17986</strain>
    </source>
</reference>
<sequence length="284" mass="30594">MPESAFDRTPEQQALIQGWTPPEIDTTKPHSARMYDYFLGGKTNFPVDREAAEKTLAVVPNARTAARANRAFLLRAVDHVARLGIRQFLDVGTGIPVEGRNTHDAAQAVAPESRVVYVDNDPIVLAHARALLSGHTDGVTAYIAADVHDPDAILAHPSLTETLDLGRPLALMTLAIFHFVPDEDKPSDILGRLTDRLPSGSCLILSHLTADFDPVANDSGAAVYRKSGIPMQLRSRAEVEALVPAGWELLDPGVEVVSHWKPEPGSALPDPGTIGCYGLVARKP</sequence>
<comment type="caution">
    <text evidence="1">The sequence shown here is derived from an EMBL/GenBank/DDBJ whole genome shotgun (WGS) entry which is preliminary data.</text>
</comment>
<proteinExistence type="predicted"/>
<protein>
    <submittedName>
        <fullName evidence="1">SAM-dependent methyltransferase</fullName>
    </submittedName>
</protein>
<dbReference type="GO" id="GO:0008168">
    <property type="term" value="F:methyltransferase activity"/>
    <property type="evidence" value="ECO:0007669"/>
    <property type="project" value="UniProtKB-KW"/>
</dbReference>
<accession>A0ABP9GLA9</accession>
<name>A0ABP9GLA9_9ACTN</name>
<dbReference type="RefSeq" id="WP_345673391.1">
    <property type="nucleotide sequence ID" value="NZ_BAABHS010000001.1"/>
</dbReference>
<keyword evidence="1" id="KW-0808">Transferase</keyword>
<gene>
    <name evidence="1" type="ORF">GCM10023205_03380</name>
</gene>
<dbReference type="Pfam" id="PF04672">
    <property type="entry name" value="Methyltransf_19"/>
    <property type="match status" value="1"/>
</dbReference>
<evidence type="ECO:0000313" key="2">
    <source>
        <dbReference type="Proteomes" id="UP001500466"/>
    </source>
</evidence>
<evidence type="ECO:0000313" key="1">
    <source>
        <dbReference type="EMBL" id="GAA4946844.1"/>
    </source>
</evidence>
<keyword evidence="2" id="KW-1185">Reference proteome</keyword>
<dbReference type="EMBL" id="BAABHS010000001">
    <property type="protein sequence ID" value="GAA4946844.1"/>
    <property type="molecule type" value="Genomic_DNA"/>
</dbReference>
<dbReference type="Gene3D" id="3.40.50.150">
    <property type="entry name" value="Vaccinia Virus protein VP39"/>
    <property type="match status" value="1"/>
</dbReference>
<dbReference type="GO" id="GO:0032259">
    <property type="term" value="P:methylation"/>
    <property type="evidence" value="ECO:0007669"/>
    <property type="project" value="UniProtKB-KW"/>
</dbReference>
<dbReference type="Proteomes" id="UP001500466">
    <property type="component" value="Unassembled WGS sequence"/>
</dbReference>
<organism evidence="1 2">
    <name type="scientific">Yinghuangia aomiensis</name>
    <dbReference type="NCBI Taxonomy" id="676205"/>
    <lineage>
        <taxon>Bacteria</taxon>
        <taxon>Bacillati</taxon>
        <taxon>Actinomycetota</taxon>
        <taxon>Actinomycetes</taxon>
        <taxon>Kitasatosporales</taxon>
        <taxon>Streptomycetaceae</taxon>
        <taxon>Yinghuangia</taxon>
    </lineage>
</organism>
<dbReference type="PIRSF" id="PIRSF017393">
    <property type="entry name" value="MTase_SAV2177"/>
    <property type="match status" value="1"/>
</dbReference>